<comment type="caution">
    <text evidence="2">The sequence shown here is derived from an EMBL/GenBank/DDBJ whole genome shotgun (WGS) entry which is preliminary data.</text>
</comment>
<organism evidence="2 3">
    <name type="scientific">Chitinophaga fulva</name>
    <dbReference type="NCBI Taxonomy" id="2728842"/>
    <lineage>
        <taxon>Bacteria</taxon>
        <taxon>Pseudomonadati</taxon>
        <taxon>Bacteroidota</taxon>
        <taxon>Chitinophagia</taxon>
        <taxon>Chitinophagales</taxon>
        <taxon>Chitinophagaceae</taxon>
        <taxon>Chitinophaga</taxon>
    </lineage>
</organism>
<reference evidence="2 3" key="1">
    <citation type="submission" date="2020-04" db="EMBL/GenBank/DDBJ databases">
        <title>Chitinophaga sp. G-6-1-13 sp. nov., isolated from soil.</title>
        <authorList>
            <person name="Dahal R.H."/>
            <person name="Chaudhary D.K."/>
        </authorList>
    </citation>
    <scope>NUCLEOTIDE SEQUENCE [LARGE SCALE GENOMIC DNA]</scope>
    <source>
        <strain evidence="2 3">G-6-1-13</strain>
    </source>
</reference>
<evidence type="ECO:0000313" key="2">
    <source>
        <dbReference type="EMBL" id="NML41276.1"/>
    </source>
</evidence>
<accession>A0A848GRR9</accession>
<protein>
    <submittedName>
        <fullName evidence="2">DUF4302 domain-containing protein</fullName>
    </submittedName>
</protein>
<name>A0A848GRR9_9BACT</name>
<proteinExistence type="predicted"/>
<dbReference type="PROSITE" id="PS51257">
    <property type="entry name" value="PROKAR_LIPOPROTEIN"/>
    <property type="match status" value="1"/>
</dbReference>
<sequence length="428" mass="46928">MKKLALYTLLCAAVLASCRKNNALDIPVEKSYTEPKQQLDSFKTVLGSAPNGWVGVLTPREGKELYNVYLQLDNSKSEVTLYTDINATTAATPSKSRFSLSISQTVNPTLNFSEGSQLGDIKLSNRGVDTAYAFRYISGDTLVLTGNKFSDELKLVKASAQVKADYAAGNLQASMAASATFFNQPGFFAIKPGNTPAFVFFNTNSKIGGFAFVNNKTRTSSGTGYAYTLTGITLRHPVVVDNQSVSSLIWDATVSNFYALVDKNKVYLERTNVPIVPVHYLLGSELPGALTMLPPTTYPLPGWTADFMTIWNDVSNRFKGAKYPITKVVMDFQTVNNLLNMDIYIGTIICRYSFRYTKTADGVYSFVMLAFTNDTPGANGNALKTLAQPLTNMLSTNRFTLDYLDAPDGVFVSFKSADKPTLGFTSYW</sequence>
<gene>
    <name evidence="2" type="ORF">HHL17_29045</name>
</gene>
<dbReference type="InterPro" id="IPR025396">
    <property type="entry name" value="DUF4302"/>
</dbReference>
<dbReference type="AlphaFoldDB" id="A0A848GRR9"/>
<dbReference type="Pfam" id="PF14135">
    <property type="entry name" value="DUF4302"/>
    <property type="match status" value="1"/>
</dbReference>
<evidence type="ECO:0000256" key="1">
    <source>
        <dbReference type="SAM" id="SignalP"/>
    </source>
</evidence>
<evidence type="ECO:0000313" key="3">
    <source>
        <dbReference type="Proteomes" id="UP000583266"/>
    </source>
</evidence>
<dbReference type="RefSeq" id="WP_169228365.1">
    <property type="nucleotide sequence ID" value="NZ_JABBGC010000004.1"/>
</dbReference>
<dbReference type="Proteomes" id="UP000583266">
    <property type="component" value="Unassembled WGS sequence"/>
</dbReference>
<keyword evidence="1" id="KW-0732">Signal</keyword>
<keyword evidence="3" id="KW-1185">Reference proteome</keyword>
<feature type="chain" id="PRO_5032621602" evidence="1">
    <location>
        <begin position="24"/>
        <end position="428"/>
    </location>
</feature>
<feature type="signal peptide" evidence="1">
    <location>
        <begin position="1"/>
        <end position="23"/>
    </location>
</feature>
<dbReference type="EMBL" id="JABBGC010000004">
    <property type="protein sequence ID" value="NML41276.1"/>
    <property type="molecule type" value="Genomic_DNA"/>
</dbReference>